<keyword evidence="1" id="KW-0472">Membrane</keyword>
<reference evidence="3" key="1">
    <citation type="submission" date="2016-10" db="EMBL/GenBank/DDBJ databases">
        <authorList>
            <person name="Varghese N."/>
            <person name="Submissions S."/>
        </authorList>
    </citation>
    <scope>NUCLEOTIDE SEQUENCE [LARGE SCALE GENOMIC DNA]</scope>
    <source>
        <strain evidence="3">CGMCC 4.3530</strain>
    </source>
</reference>
<feature type="transmembrane region" description="Helical" evidence="1">
    <location>
        <begin position="55"/>
        <end position="76"/>
    </location>
</feature>
<accession>A0A1H3TSE4</accession>
<proteinExistence type="predicted"/>
<gene>
    <name evidence="2" type="ORF">SAMN05216215_109011</name>
</gene>
<evidence type="ECO:0000256" key="1">
    <source>
        <dbReference type="SAM" id="Phobius"/>
    </source>
</evidence>
<protein>
    <submittedName>
        <fullName evidence="2">Uncharacterized protein</fullName>
    </submittedName>
</protein>
<dbReference type="RefSeq" id="WP_093278369.1">
    <property type="nucleotide sequence ID" value="NZ_FNOK01000090.1"/>
</dbReference>
<evidence type="ECO:0000313" key="3">
    <source>
        <dbReference type="Proteomes" id="UP000199529"/>
    </source>
</evidence>
<keyword evidence="3" id="KW-1185">Reference proteome</keyword>
<dbReference type="AlphaFoldDB" id="A0A1H3TSE4"/>
<keyword evidence="1" id="KW-0812">Transmembrane</keyword>
<keyword evidence="1" id="KW-1133">Transmembrane helix</keyword>
<sequence>MLHQTPGKRPIACLAFSFIYCAAVVVIMVAALMLSFGSHLSAALLVVVAADQARVISAVAGWSLAVSMGTSGLLLLRRFGDVR</sequence>
<dbReference type="Proteomes" id="UP000199529">
    <property type="component" value="Unassembled WGS sequence"/>
</dbReference>
<feature type="transmembrane region" description="Helical" evidence="1">
    <location>
        <begin position="12"/>
        <end position="35"/>
    </location>
</feature>
<dbReference type="STRING" id="418495.SAMN05216215_109011"/>
<organism evidence="2 3">
    <name type="scientific">Saccharopolyspora shandongensis</name>
    <dbReference type="NCBI Taxonomy" id="418495"/>
    <lineage>
        <taxon>Bacteria</taxon>
        <taxon>Bacillati</taxon>
        <taxon>Actinomycetota</taxon>
        <taxon>Actinomycetes</taxon>
        <taxon>Pseudonocardiales</taxon>
        <taxon>Pseudonocardiaceae</taxon>
        <taxon>Saccharopolyspora</taxon>
    </lineage>
</organism>
<name>A0A1H3TSE4_9PSEU</name>
<dbReference type="EMBL" id="FNOK01000090">
    <property type="protein sequence ID" value="SDZ52731.1"/>
    <property type="molecule type" value="Genomic_DNA"/>
</dbReference>
<evidence type="ECO:0000313" key="2">
    <source>
        <dbReference type="EMBL" id="SDZ52731.1"/>
    </source>
</evidence>